<evidence type="ECO:0000256" key="2">
    <source>
        <dbReference type="ARBA" id="ARBA00004236"/>
    </source>
</evidence>
<proteinExistence type="predicted"/>
<feature type="domain" description="Ancillary SecYEG translocon subunit/Cell division coordinator CpoB TPR" evidence="9">
    <location>
        <begin position="30"/>
        <end position="192"/>
    </location>
</feature>
<keyword evidence="6 8" id="KW-0472">Membrane</keyword>
<organism evidence="10 11">
    <name type="scientific">Microvirga aerophila</name>
    <dbReference type="NCBI Taxonomy" id="670291"/>
    <lineage>
        <taxon>Bacteria</taxon>
        <taxon>Pseudomonadati</taxon>
        <taxon>Pseudomonadota</taxon>
        <taxon>Alphaproteobacteria</taxon>
        <taxon>Hyphomicrobiales</taxon>
        <taxon>Methylobacteriaceae</taxon>
        <taxon>Microvirga</taxon>
    </lineage>
</organism>
<comment type="subcellular location">
    <subcellularLocation>
        <location evidence="2">Cell membrane</location>
    </subcellularLocation>
    <subcellularLocation>
        <location evidence="1">Membrane</location>
        <topology evidence="1">Single-pass membrane protein</topology>
    </subcellularLocation>
</comment>
<gene>
    <name evidence="10" type="ORF">MAE02_10020</name>
</gene>
<keyword evidence="11" id="KW-1185">Reference proteome</keyword>
<evidence type="ECO:0000256" key="1">
    <source>
        <dbReference type="ARBA" id="ARBA00004167"/>
    </source>
</evidence>
<dbReference type="InterPro" id="IPR026039">
    <property type="entry name" value="YfgM"/>
</dbReference>
<keyword evidence="3" id="KW-1003">Cell membrane</keyword>
<feature type="transmembrane region" description="Helical" evidence="8">
    <location>
        <begin position="33"/>
        <end position="54"/>
    </location>
</feature>
<dbReference type="Proteomes" id="UP000321085">
    <property type="component" value="Unassembled WGS sequence"/>
</dbReference>
<evidence type="ECO:0000259" key="9">
    <source>
        <dbReference type="Pfam" id="PF09976"/>
    </source>
</evidence>
<dbReference type="EMBL" id="BJYU01000008">
    <property type="protein sequence ID" value="GEO13306.1"/>
    <property type="molecule type" value="Genomic_DNA"/>
</dbReference>
<dbReference type="PANTHER" id="PTHR38035">
    <property type="entry name" value="UPF0070 PROTEIN YFGM"/>
    <property type="match status" value="1"/>
</dbReference>
<dbReference type="PANTHER" id="PTHR38035:SF1">
    <property type="entry name" value="ANCILLARY SECYEG TRANSLOCON SUBUNIT"/>
    <property type="match status" value="1"/>
</dbReference>
<evidence type="ECO:0000256" key="8">
    <source>
        <dbReference type="SAM" id="Phobius"/>
    </source>
</evidence>
<reference evidence="10 11" key="1">
    <citation type="submission" date="2019-07" db="EMBL/GenBank/DDBJ databases">
        <title>Whole genome shotgun sequence of Microvirga aerophila NBRC 106136.</title>
        <authorList>
            <person name="Hosoyama A."/>
            <person name="Uohara A."/>
            <person name="Ohji S."/>
            <person name="Ichikawa N."/>
        </authorList>
    </citation>
    <scope>NUCLEOTIDE SEQUENCE [LARGE SCALE GENOMIC DNA]</scope>
    <source>
        <strain evidence="10 11">NBRC 106136</strain>
    </source>
</reference>
<dbReference type="Pfam" id="PF09976">
    <property type="entry name" value="TPR_21"/>
    <property type="match status" value="1"/>
</dbReference>
<comment type="caution">
    <text evidence="10">The sequence shown here is derived from an EMBL/GenBank/DDBJ whole genome shotgun (WGS) entry which is preliminary data.</text>
</comment>
<sequence length="229" mass="25308">MGRGMSMAPNDEFIREVDEEYRRDQVAKIWQRYNGVIIGAAILLVVAVGGWRYWEHVQETRSQAAAARYEDALRLSREDKSKDAEAALEALAKDNPSGYGLLARFRLAGELGRENADNGATAYDALAADGNVAPLWQDLARLRAAWLRLDTADPSKIRPELERLAVPTNAWRHTARELLGLSGLKAGDMDFAGRWFDQIAADRETPNALKQRLAVYTALVAGGAVQVTQ</sequence>
<dbReference type="InterPro" id="IPR018704">
    <property type="entry name" value="SecYEG/CpoB_TPR"/>
</dbReference>
<evidence type="ECO:0000256" key="7">
    <source>
        <dbReference type="ARBA" id="ARBA00023186"/>
    </source>
</evidence>
<evidence type="ECO:0000256" key="4">
    <source>
        <dbReference type="ARBA" id="ARBA00022692"/>
    </source>
</evidence>
<evidence type="ECO:0000256" key="6">
    <source>
        <dbReference type="ARBA" id="ARBA00023136"/>
    </source>
</evidence>
<keyword evidence="4 8" id="KW-0812">Transmembrane</keyword>
<evidence type="ECO:0000256" key="3">
    <source>
        <dbReference type="ARBA" id="ARBA00022475"/>
    </source>
</evidence>
<dbReference type="AlphaFoldDB" id="A0A512BMW8"/>
<evidence type="ECO:0000256" key="5">
    <source>
        <dbReference type="ARBA" id="ARBA00022989"/>
    </source>
</evidence>
<dbReference type="GO" id="GO:0005886">
    <property type="term" value="C:plasma membrane"/>
    <property type="evidence" value="ECO:0007669"/>
    <property type="project" value="UniProtKB-SubCell"/>
</dbReference>
<name>A0A512BMW8_9HYPH</name>
<keyword evidence="7" id="KW-0143">Chaperone</keyword>
<dbReference type="GO" id="GO:0044877">
    <property type="term" value="F:protein-containing complex binding"/>
    <property type="evidence" value="ECO:0007669"/>
    <property type="project" value="InterPro"/>
</dbReference>
<evidence type="ECO:0000313" key="11">
    <source>
        <dbReference type="Proteomes" id="UP000321085"/>
    </source>
</evidence>
<evidence type="ECO:0000313" key="10">
    <source>
        <dbReference type="EMBL" id="GEO13306.1"/>
    </source>
</evidence>
<protein>
    <recommendedName>
        <fullName evidence="9">Ancillary SecYEG translocon subunit/Cell division coordinator CpoB TPR domain-containing protein</fullName>
    </recommendedName>
</protein>
<accession>A0A512BMW8</accession>
<keyword evidence="5 8" id="KW-1133">Transmembrane helix</keyword>